<dbReference type="EMBL" id="CP075148">
    <property type="protein sequence ID" value="UTX42559.1"/>
    <property type="molecule type" value="Genomic_DNA"/>
</dbReference>
<dbReference type="EMBL" id="CP119063">
    <property type="protein sequence ID" value="WEL38014.1"/>
    <property type="molecule type" value="Genomic_DNA"/>
</dbReference>
<feature type="compositionally biased region" description="Basic and acidic residues" evidence="1">
    <location>
        <begin position="216"/>
        <end position="232"/>
    </location>
</feature>
<evidence type="ECO:0000313" key="3">
    <source>
        <dbReference type="EMBL" id="WEL38014.1"/>
    </source>
</evidence>
<accession>A0A9Q9CAR6</accession>
<protein>
    <submittedName>
        <fullName evidence="2">Uncharacterized protein</fullName>
    </submittedName>
</protein>
<name>A0A9Q9CAR6_ENCHE</name>
<gene>
    <name evidence="2" type="ORF">GPU96_02g02690</name>
    <name evidence="3" type="ORF">PFJ87_02g00500</name>
</gene>
<evidence type="ECO:0000313" key="4">
    <source>
        <dbReference type="Proteomes" id="UP001059546"/>
    </source>
</evidence>
<dbReference type="OrthoDB" id="10261753at2759"/>
<feature type="compositionally biased region" description="Polar residues" evidence="1">
    <location>
        <begin position="194"/>
        <end position="208"/>
    </location>
</feature>
<dbReference type="AlphaFoldDB" id="A0A9Q9CAR6"/>
<dbReference type="InterPro" id="IPR038511">
    <property type="entry name" value="TAP42/TAP46-like_sf"/>
</dbReference>
<sequence length="240" mass="28204">MDIKELIVRVLESRDLEMVNCEASIEGDRMDLHEISTADLLNYTFPYIKGVVNDRAGNRSEGLKFFKEYCEDCEYFGLVGKETMEMCRESGRDSKIKLWRKSREFRYDFIDWEDREWVMKLLEYFYVMSMKNIEHLNREIILLQNKGDGSPSRNEEMECIKVDPQGRIENILIRRNNPTMTLDEFAEKIMAGMNQTPSTPLQEESSGTSDDDEMSREELLKRDRERDEREVSRGNTAGMG</sequence>
<feature type="region of interest" description="Disordered" evidence="1">
    <location>
        <begin position="194"/>
        <end position="240"/>
    </location>
</feature>
<keyword evidence="5" id="KW-1185">Reference proteome</keyword>
<dbReference type="Proteomes" id="UP001217963">
    <property type="component" value="Chromosome II"/>
</dbReference>
<organism evidence="2 4">
    <name type="scientific">Encephalitozoon hellem</name>
    <name type="common">Microsporidian parasite</name>
    <dbReference type="NCBI Taxonomy" id="27973"/>
    <lineage>
        <taxon>Eukaryota</taxon>
        <taxon>Fungi</taxon>
        <taxon>Fungi incertae sedis</taxon>
        <taxon>Microsporidia</taxon>
        <taxon>Unikaryonidae</taxon>
        <taxon>Encephalitozoon</taxon>
    </lineage>
</organism>
<reference evidence="3 5" key="2">
    <citation type="submission" date="2023-02" db="EMBL/GenBank/DDBJ databases">
        <title>Encephalitozoon hellem ATCC 50451 complete genome.</title>
        <authorList>
            <person name="Mascarenhas dos Santos A.C."/>
            <person name="Julian A.T."/>
            <person name="Pombert J.-F."/>
        </authorList>
    </citation>
    <scope>NUCLEOTIDE SEQUENCE [LARGE SCALE GENOMIC DNA]</scope>
    <source>
        <strain evidence="3 5">ATCC 50451</strain>
    </source>
</reference>
<evidence type="ECO:0000313" key="2">
    <source>
        <dbReference type="EMBL" id="UTX42559.1"/>
    </source>
</evidence>
<evidence type="ECO:0000256" key="1">
    <source>
        <dbReference type="SAM" id="MobiDB-lite"/>
    </source>
</evidence>
<dbReference type="Gene3D" id="1.25.40.540">
    <property type="entry name" value="TAP42-like family"/>
    <property type="match status" value="1"/>
</dbReference>
<proteinExistence type="predicted"/>
<reference evidence="2" key="1">
    <citation type="submission" date="2021-05" db="EMBL/GenBank/DDBJ databases">
        <title>Encephalitozoon hellem ATCC 50604 Complete Genome.</title>
        <authorList>
            <person name="Mascarenhas dos Santos A.C."/>
            <person name="Julian A.T."/>
            <person name="Pombert J.-F."/>
        </authorList>
    </citation>
    <scope>NUCLEOTIDE SEQUENCE</scope>
    <source>
        <strain evidence="2">ATCC 50604</strain>
    </source>
</reference>
<evidence type="ECO:0000313" key="5">
    <source>
        <dbReference type="Proteomes" id="UP001217963"/>
    </source>
</evidence>
<dbReference type="Proteomes" id="UP001059546">
    <property type="component" value="Chromosome II"/>
</dbReference>